<evidence type="ECO:0000313" key="3">
    <source>
        <dbReference type="Proteomes" id="UP000829720"/>
    </source>
</evidence>
<organism evidence="2 3">
    <name type="scientific">Albula goreensis</name>
    <dbReference type="NCBI Taxonomy" id="1534307"/>
    <lineage>
        <taxon>Eukaryota</taxon>
        <taxon>Metazoa</taxon>
        <taxon>Chordata</taxon>
        <taxon>Craniata</taxon>
        <taxon>Vertebrata</taxon>
        <taxon>Euteleostomi</taxon>
        <taxon>Actinopterygii</taxon>
        <taxon>Neopterygii</taxon>
        <taxon>Teleostei</taxon>
        <taxon>Albuliformes</taxon>
        <taxon>Albulidae</taxon>
        <taxon>Albula</taxon>
    </lineage>
</organism>
<dbReference type="EMBL" id="JAERUA010000005">
    <property type="protein sequence ID" value="KAI1899888.1"/>
    <property type="molecule type" value="Genomic_DNA"/>
</dbReference>
<feature type="compositionally biased region" description="Basic and acidic residues" evidence="1">
    <location>
        <begin position="74"/>
        <end position="87"/>
    </location>
</feature>
<protein>
    <submittedName>
        <fullName evidence="2">Uncharacterized protein</fullName>
    </submittedName>
</protein>
<feature type="region of interest" description="Disordered" evidence="1">
    <location>
        <begin position="66"/>
        <end position="87"/>
    </location>
</feature>
<reference evidence="2" key="1">
    <citation type="submission" date="2021-01" db="EMBL/GenBank/DDBJ databases">
        <authorList>
            <person name="Zahm M."/>
            <person name="Roques C."/>
            <person name="Cabau C."/>
            <person name="Klopp C."/>
            <person name="Donnadieu C."/>
            <person name="Jouanno E."/>
            <person name="Lampietro C."/>
            <person name="Louis A."/>
            <person name="Herpin A."/>
            <person name="Echchiki A."/>
            <person name="Berthelot C."/>
            <person name="Parey E."/>
            <person name="Roest-Crollius H."/>
            <person name="Braasch I."/>
            <person name="Postlethwait J."/>
            <person name="Bobe J."/>
            <person name="Montfort J."/>
            <person name="Bouchez O."/>
            <person name="Begum T."/>
            <person name="Mejri S."/>
            <person name="Adams A."/>
            <person name="Chen W.-J."/>
            <person name="Guiguen Y."/>
        </authorList>
    </citation>
    <scope>NUCLEOTIDE SEQUENCE</scope>
    <source>
        <tissue evidence="2">Blood</tissue>
    </source>
</reference>
<evidence type="ECO:0000256" key="1">
    <source>
        <dbReference type="SAM" id="MobiDB-lite"/>
    </source>
</evidence>
<evidence type="ECO:0000313" key="2">
    <source>
        <dbReference type="EMBL" id="KAI1899888.1"/>
    </source>
</evidence>
<name>A0A8T3DYZ0_9TELE</name>
<comment type="caution">
    <text evidence="2">The sequence shown here is derived from an EMBL/GenBank/DDBJ whole genome shotgun (WGS) entry which is preliminary data.</text>
</comment>
<accession>A0A8T3DYZ0</accession>
<proteinExistence type="predicted"/>
<sequence>MALRARRGSLEFQVWMIGDPLVSLDLRERREKQASPTRILDYQGHQGSKALKETQVTKAIQVPRISGTPWSNRNAREPGGDRGPRLARTEWIPRCPRAPRGNWSTLTIWRQRGEGYCWNFWAAGPQRGPGGSGTARPHGTTWGIWEERY</sequence>
<dbReference type="AlphaFoldDB" id="A0A8T3DYZ0"/>
<keyword evidence="3" id="KW-1185">Reference proteome</keyword>
<dbReference type="Proteomes" id="UP000829720">
    <property type="component" value="Unassembled WGS sequence"/>
</dbReference>
<gene>
    <name evidence="2" type="ORF">AGOR_G00066400</name>
</gene>